<dbReference type="GeneTree" id="ENSGT00940000155459"/>
<evidence type="ECO:0008006" key="3">
    <source>
        <dbReference type="Google" id="ProtNLM"/>
    </source>
</evidence>
<dbReference type="Proteomes" id="UP000694569">
    <property type="component" value="Unplaced"/>
</dbReference>
<organism evidence="1 2">
    <name type="scientific">Leptobrachium leishanense</name>
    <name type="common">Leishan spiny toad</name>
    <dbReference type="NCBI Taxonomy" id="445787"/>
    <lineage>
        <taxon>Eukaryota</taxon>
        <taxon>Metazoa</taxon>
        <taxon>Chordata</taxon>
        <taxon>Craniata</taxon>
        <taxon>Vertebrata</taxon>
        <taxon>Euteleostomi</taxon>
        <taxon>Amphibia</taxon>
        <taxon>Batrachia</taxon>
        <taxon>Anura</taxon>
        <taxon>Pelobatoidea</taxon>
        <taxon>Megophryidae</taxon>
        <taxon>Leptobrachium</taxon>
    </lineage>
</organism>
<sequence>SGRKCRFSLSGSLSQSNPVMIDAREVSAARRSRYFWGNLPGMTRRLVSTADDKLYLQDCLEAGRVARFSKVCTITTNPGSVRQGKDQQFPVTMNEKEDVLWCTEMERVFGFPVHYTDVSNMTRSARQKLLGRSWSVPVIRHLFSPLKEYFASM</sequence>
<dbReference type="InterPro" id="IPR029063">
    <property type="entry name" value="SAM-dependent_MTases_sf"/>
</dbReference>
<dbReference type="OrthoDB" id="641149at2759"/>
<dbReference type="AlphaFoldDB" id="A0A8C5M9I2"/>
<reference evidence="1" key="1">
    <citation type="submission" date="2025-08" db="UniProtKB">
        <authorList>
            <consortium name="Ensembl"/>
        </authorList>
    </citation>
    <scope>IDENTIFICATION</scope>
</reference>
<evidence type="ECO:0000313" key="2">
    <source>
        <dbReference type="Proteomes" id="UP000694569"/>
    </source>
</evidence>
<dbReference type="SUPFAM" id="SSF53335">
    <property type="entry name" value="S-adenosyl-L-methionine-dependent methyltransferases"/>
    <property type="match status" value="1"/>
</dbReference>
<accession>A0A8C5M9I2</accession>
<dbReference type="Ensembl" id="ENSLLET00000011155.1">
    <property type="protein sequence ID" value="ENSLLEP00000010740.1"/>
    <property type="gene ID" value="ENSLLEG00000006815.1"/>
</dbReference>
<reference evidence="1" key="2">
    <citation type="submission" date="2025-09" db="UniProtKB">
        <authorList>
            <consortium name="Ensembl"/>
        </authorList>
    </citation>
    <scope>IDENTIFICATION</scope>
</reference>
<name>A0A8C5M9I2_9ANUR</name>
<evidence type="ECO:0000313" key="1">
    <source>
        <dbReference type="Ensembl" id="ENSLLEP00000010740.1"/>
    </source>
</evidence>
<dbReference type="Gene3D" id="2.20.70.90">
    <property type="match status" value="1"/>
</dbReference>
<proteinExistence type="predicted"/>
<protein>
    <recommendedName>
        <fullName evidence="3">DNM3B</fullName>
    </recommendedName>
</protein>
<keyword evidence="2" id="KW-1185">Reference proteome</keyword>